<evidence type="ECO:0000313" key="1">
    <source>
        <dbReference type="EMBL" id="RAL50523.1"/>
    </source>
</evidence>
<evidence type="ECO:0000313" key="2">
    <source>
        <dbReference type="Proteomes" id="UP000249390"/>
    </source>
</evidence>
<sequence length="55" mass="6347">MTVISNSAQRTKSRWKGFKVLAFCLDIPIHFVGGFEPIFAHDGRRQNTQKKNLEK</sequence>
<dbReference type="AlphaFoldDB" id="A0A328E245"/>
<keyword evidence="2" id="KW-1185">Reference proteome</keyword>
<name>A0A328E245_9ASTE</name>
<dbReference type="Proteomes" id="UP000249390">
    <property type="component" value="Unassembled WGS sequence"/>
</dbReference>
<proteinExistence type="predicted"/>
<organism evidence="1 2">
    <name type="scientific">Cuscuta australis</name>
    <dbReference type="NCBI Taxonomy" id="267555"/>
    <lineage>
        <taxon>Eukaryota</taxon>
        <taxon>Viridiplantae</taxon>
        <taxon>Streptophyta</taxon>
        <taxon>Embryophyta</taxon>
        <taxon>Tracheophyta</taxon>
        <taxon>Spermatophyta</taxon>
        <taxon>Magnoliopsida</taxon>
        <taxon>eudicotyledons</taxon>
        <taxon>Gunneridae</taxon>
        <taxon>Pentapetalae</taxon>
        <taxon>asterids</taxon>
        <taxon>lamiids</taxon>
        <taxon>Solanales</taxon>
        <taxon>Convolvulaceae</taxon>
        <taxon>Cuscuteae</taxon>
        <taxon>Cuscuta</taxon>
        <taxon>Cuscuta subgen. Grammica</taxon>
        <taxon>Cuscuta sect. Cleistogrammica</taxon>
    </lineage>
</organism>
<gene>
    <name evidence="1" type="ORF">DM860_014465</name>
</gene>
<reference evidence="1 2" key="1">
    <citation type="submission" date="2018-06" db="EMBL/GenBank/DDBJ databases">
        <title>The Genome of Cuscuta australis (Dodder) Provides Insight into the Evolution of Plant Parasitism.</title>
        <authorList>
            <person name="Liu H."/>
        </authorList>
    </citation>
    <scope>NUCLEOTIDE SEQUENCE [LARGE SCALE GENOMIC DNA]</scope>
    <source>
        <strain evidence="2">cv. Yunnan</strain>
        <tissue evidence="1">Vines</tissue>
    </source>
</reference>
<protein>
    <submittedName>
        <fullName evidence="1">Uncharacterized protein</fullName>
    </submittedName>
</protein>
<accession>A0A328E245</accession>
<dbReference type="EMBL" id="NQVE01000058">
    <property type="protein sequence ID" value="RAL50523.1"/>
    <property type="molecule type" value="Genomic_DNA"/>
</dbReference>
<comment type="caution">
    <text evidence="1">The sequence shown here is derived from an EMBL/GenBank/DDBJ whole genome shotgun (WGS) entry which is preliminary data.</text>
</comment>